<reference evidence="1 2" key="1">
    <citation type="journal article" date="2020" name="ISME J.">
        <title>Uncovering the hidden diversity of litter-decomposition mechanisms in mushroom-forming fungi.</title>
        <authorList>
            <person name="Floudas D."/>
            <person name="Bentzer J."/>
            <person name="Ahren D."/>
            <person name="Johansson T."/>
            <person name="Persson P."/>
            <person name="Tunlid A."/>
        </authorList>
    </citation>
    <scope>NUCLEOTIDE SEQUENCE [LARGE SCALE GENOMIC DNA]</scope>
    <source>
        <strain evidence="1 2">CBS 101986</strain>
    </source>
</reference>
<name>A0A8H5F0Y2_9AGAR</name>
<evidence type="ECO:0000313" key="1">
    <source>
        <dbReference type="EMBL" id="KAF5319497.1"/>
    </source>
</evidence>
<dbReference type="AlphaFoldDB" id="A0A8H5F0Y2"/>
<accession>A0A8H5F0Y2</accession>
<organism evidence="1 2">
    <name type="scientific">Psilocybe cf. subviscida</name>
    <dbReference type="NCBI Taxonomy" id="2480587"/>
    <lineage>
        <taxon>Eukaryota</taxon>
        <taxon>Fungi</taxon>
        <taxon>Dikarya</taxon>
        <taxon>Basidiomycota</taxon>
        <taxon>Agaricomycotina</taxon>
        <taxon>Agaricomycetes</taxon>
        <taxon>Agaricomycetidae</taxon>
        <taxon>Agaricales</taxon>
        <taxon>Agaricineae</taxon>
        <taxon>Strophariaceae</taxon>
        <taxon>Psilocybe</taxon>
    </lineage>
</organism>
<dbReference type="Proteomes" id="UP000567179">
    <property type="component" value="Unassembled WGS sequence"/>
</dbReference>
<gene>
    <name evidence="1" type="ORF">D9619_008732</name>
</gene>
<protein>
    <submittedName>
        <fullName evidence="1">Uncharacterized protein</fullName>
    </submittedName>
</protein>
<proteinExistence type="predicted"/>
<sequence>MGSDANVVFTNSGTSEIEVSWTHGTRTRYLTVKPNRTTKAYPFPKGWNRVYFEKRKKGKPRQAAKYNFKSSRIITIDAWDKA</sequence>
<evidence type="ECO:0000313" key="2">
    <source>
        <dbReference type="Proteomes" id="UP000567179"/>
    </source>
</evidence>
<comment type="caution">
    <text evidence="1">The sequence shown here is derived from an EMBL/GenBank/DDBJ whole genome shotgun (WGS) entry which is preliminary data.</text>
</comment>
<keyword evidence="2" id="KW-1185">Reference proteome</keyword>
<dbReference type="EMBL" id="JAACJJ010000029">
    <property type="protein sequence ID" value="KAF5319497.1"/>
    <property type="molecule type" value="Genomic_DNA"/>
</dbReference>